<evidence type="ECO:0000313" key="2">
    <source>
        <dbReference type="EMBL" id="KAF6750019.1"/>
    </source>
</evidence>
<evidence type="ECO:0000313" key="3">
    <source>
        <dbReference type="EMBL" id="KAF6755564.1"/>
    </source>
</evidence>
<gene>
    <name evidence="3" type="ORF">DFP72DRAFT_312055</name>
    <name evidence="2" type="ORF">DFP72DRAFT_517325</name>
</gene>
<dbReference type="AlphaFoldDB" id="A0A8H6M1P3"/>
<accession>A0A8H6M1P3</accession>
<name>A0A8H6M1P3_9AGAR</name>
<dbReference type="EMBL" id="JACGCI010000059">
    <property type="protein sequence ID" value="KAF6750019.1"/>
    <property type="molecule type" value="Genomic_DNA"/>
</dbReference>
<feature type="compositionally biased region" description="Basic and acidic residues" evidence="1">
    <location>
        <begin position="211"/>
        <end position="232"/>
    </location>
</feature>
<keyword evidence="4" id="KW-1185">Reference proteome</keyword>
<feature type="compositionally biased region" description="Basic and acidic residues" evidence="1">
    <location>
        <begin position="146"/>
        <end position="175"/>
    </location>
</feature>
<dbReference type="Proteomes" id="UP000521943">
    <property type="component" value="Unassembled WGS sequence"/>
</dbReference>
<reference evidence="2 4" key="1">
    <citation type="submission" date="2020-07" db="EMBL/GenBank/DDBJ databases">
        <title>Comparative genomics of pyrophilous fungi reveals a link between fire events and developmental genes.</title>
        <authorList>
            <consortium name="DOE Joint Genome Institute"/>
            <person name="Steindorff A.S."/>
            <person name="Carver A."/>
            <person name="Calhoun S."/>
            <person name="Stillman K."/>
            <person name="Liu H."/>
            <person name="Lipzen A."/>
            <person name="Pangilinan J."/>
            <person name="Labutti K."/>
            <person name="Bruns T.D."/>
            <person name="Grigoriev I.V."/>
        </authorList>
    </citation>
    <scope>NUCLEOTIDE SEQUENCE [LARGE SCALE GENOMIC DNA]</scope>
    <source>
        <strain evidence="2 4">CBS 144469</strain>
    </source>
</reference>
<organism evidence="2 4">
    <name type="scientific">Ephemerocybe angulata</name>
    <dbReference type="NCBI Taxonomy" id="980116"/>
    <lineage>
        <taxon>Eukaryota</taxon>
        <taxon>Fungi</taxon>
        <taxon>Dikarya</taxon>
        <taxon>Basidiomycota</taxon>
        <taxon>Agaricomycotina</taxon>
        <taxon>Agaricomycetes</taxon>
        <taxon>Agaricomycetidae</taxon>
        <taxon>Agaricales</taxon>
        <taxon>Agaricineae</taxon>
        <taxon>Psathyrellaceae</taxon>
        <taxon>Ephemerocybe</taxon>
    </lineage>
</organism>
<evidence type="ECO:0000313" key="4">
    <source>
        <dbReference type="Proteomes" id="UP000521943"/>
    </source>
</evidence>
<evidence type="ECO:0000256" key="1">
    <source>
        <dbReference type="SAM" id="MobiDB-lite"/>
    </source>
</evidence>
<sequence>MKSVKDQIHTTPTQREFVRTPLECLSGWAMCMKVIITIPNTHEAHEPQKTHCQSRTNRRPMQYKRPELVPKQGYADSRTPRRSLPEVNQAHHTLPTIRARCTRKRLYDYARIKPRMRVHACSYDINHRTPKKRVLSSRTNKMQNETQREIPTTDRRRIEHQQTTDRASDRQLRPPDDWIIEQTYPHQYRPSNTPTAPTRVYSMGGQLAGRKGTDEEIRKGGRRDRREGKKER</sequence>
<proteinExistence type="predicted"/>
<feature type="compositionally biased region" description="Polar residues" evidence="1">
    <location>
        <begin position="136"/>
        <end position="145"/>
    </location>
</feature>
<protein>
    <submittedName>
        <fullName evidence="2">Uncharacterized protein</fullName>
    </submittedName>
</protein>
<feature type="region of interest" description="Disordered" evidence="1">
    <location>
        <begin position="187"/>
        <end position="232"/>
    </location>
</feature>
<dbReference type="EMBL" id="JACGCI010000029">
    <property type="protein sequence ID" value="KAF6755564.1"/>
    <property type="molecule type" value="Genomic_DNA"/>
</dbReference>
<feature type="region of interest" description="Disordered" evidence="1">
    <location>
        <begin position="131"/>
        <end position="175"/>
    </location>
</feature>
<comment type="caution">
    <text evidence="2">The sequence shown here is derived from an EMBL/GenBank/DDBJ whole genome shotgun (WGS) entry which is preliminary data.</text>
</comment>
<feature type="region of interest" description="Disordered" evidence="1">
    <location>
        <begin position="42"/>
        <end position="61"/>
    </location>
</feature>